<proteinExistence type="predicted"/>
<feature type="region of interest" description="Disordered" evidence="1">
    <location>
        <begin position="198"/>
        <end position="218"/>
    </location>
</feature>
<accession>A0A6A6KU87</accession>
<feature type="domain" description="CI111 double-psi beta barrel" evidence="2">
    <location>
        <begin position="61"/>
        <end position="113"/>
    </location>
</feature>
<evidence type="ECO:0000256" key="1">
    <source>
        <dbReference type="SAM" id="MobiDB-lite"/>
    </source>
</evidence>
<name>A0A6A6KU87_HEVBR</name>
<gene>
    <name evidence="3" type="ORF">GH714_018438</name>
</gene>
<dbReference type="AlphaFoldDB" id="A0A6A6KU87"/>
<feature type="domain" description="CI111 double-psi beta barrel" evidence="2">
    <location>
        <begin position="115"/>
        <end position="143"/>
    </location>
</feature>
<evidence type="ECO:0000313" key="3">
    <source>
        <dbReference type="EMBL" id="KAF2291019.1"/>
    </source>
</evidence>
<evidence type="ECO:0000313" key="4">
    <source>
        <dbReference type="Proteomes" id="UP000467840"/>
    </source>
</evidence>
<dbReference type="Proteomes" id="UP000467840">
    <property type="component" value="Chromosome 2"/>
</dbReference>
<organism evidence="3 4">
    <name type="scientific">Hevea brasiliensis</name>
    <name type="common">Para rubber tree</name>
    <name type="synonym">Siphonia brasiliensis</name>
    <dbReference type="NCBI Taxonomy" id="3981"/>
    <lineage>
        <taxon>Eukaryota</taxon>
        <taxon>Viridiplantae</taxon>
        <taxon>Streptophyta</taxon>
        <taxon>Embryophyta</taxon>
        <taxon>Tracheophyta</taxon>
        <taxon>Spermatophyta</taxon>
        <taxon>Magnoliopsida</taxon>
        <taxon>eudicotyledons</taxon>
        <taxon>Gunneridae</taxon>
        <taxon>Pentapetalae</taxon>
        <taxon>rosids</taxon>
        <taxon>fabids</taxon>
        <taxon>Malpighiales</taxon>
        <taxon>Euphorbiaceae</taxon>
        <taxon>Crotonoideae</taxon>
        <taxon>Micrandreae</taxon>
        <taxon>Hevea</taxon>
    </lineage>
</organism>
<comment type="caution">
    <text evidence="3">The sequence shown here is derived from an EMBL/GenBank/DDBJ whole genome shotgun (WGS) entry which is preliminary data.</text>
</comment>
<dbReference type="Pfam" id="PF26429">
    <property type="entry name" value="DPBB_CI111"/>
    <property type="match status" value="2"/>
</dbReference>
<sequence length="252" mass="28161">MYIYATLSPEIGFELEMPSKAKKHSKTVSRLSNFGQSLSPGAPSLISSTDLEIHEQDLILSLEQASTRFPFMIGKFSFIGRVTDVVSELRGCKIWLSESSMVAFSLSPGSIVSALRDEVRLSSNLYYTMGCPDSGRFVFIYPIQSQFLTGLANGDNDVHDRKVDSLKVHNCHELHLELVPIKKRAKLSNDMISMMKSAEKTHEQSENGKISSPRTPLYQPMLISTSPSQSVSSRYEEATSNLSNLNYFCRFV</sequence>
<dbReference type="EMBL" id="JAAGAX010000015">
    <property type="protein sequence ID" value="KAF2291019.1"/>
    <property type="molecule type" value="Genomic_DNA"/>
</dbReference>
<protein>
    <recommendedName>
        <fullName evidence="2">CI111 double-psi beta barrel domain-containing protein</fullName>
    </recommendedName>
</protein>
<keyword evidence="4" id="KW-1185">Reference proteome</keyword>
<reference evidence="3 4" key="1">
    <citation type="journal article" date="2020" name="Mol. Plant">
        <title>The Chromosome-Based Rubber Tree Genome Provides New Insights into Spurge Genome Evolution and Rubber Biosynthesis.</title>
        <authorList>
            <person name="Liu J."/>
            <person name="Shi C."/>
            <person name="Shi C.C."/>
            <person name="Li W."/>
            <person name="Zhang Q.J."/>
            <person name="Zhang Y."/>
            <person name="Li K."/>
            <person name="Lu H.F."/>
            <person name="Shi C."/>
            <person name="Zhu S.T."/>
            <person name="Xiao Z.Y."/>
            <person name="Nan H."/>
            <person name="Yue Y."/>
            <person name="Zhu X.G."/>
            <person name="Wu Y."/>
            <person name="Hong X.N."/>
            <person name="Fan G.Y."/>
            <person name="Tong Y."/>
            <person name="Zhang D."/>
            <person name="Mao C.L."/>
            <person name="Liu Y.L."/>
            <person name="Hao S.J."/>
            <person name="Liu W.Q."/>
            <person name="Lv M.Q."/>
            <person name="Zhang H.B."/>
            <person name="Liu Y."/>
            <person name="Hu-Tang G.R."/>
            <person name="Wang J.P."/>
            <person name="Wang J.H."/>
            <person name="Sun Y.H."/>
            <person name="Ni S.B."/>
            <person name="Chen W.B."/>
            <person name="Zhang X.C."/>
            <person name="Jiao Y.N."/>
            <person name="Eichler E.E."/>
            <person name="Li G.H."/>
            <person name="Liu X."/>
            <person name="Gao L.Z."/>
        </authorList>
    </citation>
    <scope>NUCLEOTIDE SEQUENCE [LARGE SCALE GENOMIC DNA]</scope>
    <source>
        <strain evidence="4">cv. GT1</strain>
        <tissue evidence="3">Leaf</tissue>
    </source>
</reference>
<dbReference type="InterPro" id="IPR058958">
    <property type="entry name" value="DPBB_CI111"/>
</dbReference>
<evidence type="ECO:0000259" key="2">
    <source>
        <dbReference type="Pfam" id="PF26429"/>
    </source>
</evidence>